<keyword evidence="2" id="KW-1185">Reference proteome</keyword>
<reference evidence="2" key="1">
    <citation type="submission" date="2016-05" db="EMBL/GenBank/DDBJ databases">
        <title>Comparative genomics of biotechnologically important yeasts.</title>
        <authorList>
            <consortium name="DOE Joint Genome Institute"/>
            <person name="Riley R."/>
            <person name="Haridas S."/>
            <person name="Wolfe K.H."/>
            <person name="Lopes M.R."/>
            <person name="Hittinger C.T."/>
            <person name="Goker M."/>
            <person name="Salamov A."/>
            <person name="Wisecaver J."/>
            <person name="Long T.M."/>
            <person name="Aerts A.L."/>
            <person name="Barry K."/>
            <person name="Choi C."/>
            <person name="Clum A."/>
            <person name="Coughlan A.Y."/>
            <person name="Deshpande S."/>
            <person name="Douglass A.P."/>
            <person name="Hanson S.J."/>
            <person name="Klenk H.-P."/>
            <person name="Labutti K."/>
            <person name="Lapidus A."/>
            <person name="Lindquist E."/>
            <person name="Lipzen A."/>
            <person name="Meier-Kolthoff J.P."/>
            <person name="Ohm R.A."/>
            <person name="Otillar R.P."/>
            <person name="Pangilinan J."/>
            <person name="Peng Y."/>
            <person name="Rokas A."/>
            <person name="Rosa C.A."/>
            <person name="Scheuner C."/>
            <person name="Sibirny A.A."/>
            <person name="Slot J.C."/>
            <person name="Stielow J.B."/>
            <person name="Sun H."/>
            <person name="Kurtzman C.P."/>
            <person name="Blackwell M."/>
            <person name="Grigoriev I.V."/>
            <person name="Jeffries T.W."/>
        </authorList>
    </citation>
    <scope>NUCLEOTIDE SEQUENCE [LARGE SCALE GENOMIC DNA]</scope>
    <source>
        <strain evidence="2">NRRL Y-2460</strain>
    </source>
</reference>
<dbReference type="EMBL" id="KV454013">
    <property type="protein sequence ID" value="ODV96245.1"/>
    <property type="molecule type" value="Genomic_DNA"/>
</dbReference>
<dbReference type="PANTHER" id="PTHR13271:SF147">
    <property type="entry name" value="PROTEIN-LYSINE N-METHYLTRANSFERASE EFM1-RELATED"/>
    <property type="match status" value="1"/>
</dbReference>
<dbReference type="Gene3D" id="3.90.1410.10">
    <property type="entry name" value="set domain protein methyltransferase, domain 1"/>
    <property type="match status" value="1"/>
</dbReference>
<dbReference type="GO" id="GO:0005634">
    <property type="term" value="C:nucleus"/>
    <property type="evidence" value="ECO:0007669"/>
    <property type="project" value="TreeGrafter"/>
</dbReference>
<dbReference type="InterPro" id="IPR046341">
    <property type="entry name" value="SET_dom_sf"/>
</dbReference>
<name>A0A1E4TWV7_PACTA</name>
<organism evidence="1 2">
    <name type="scientific">Pachysolen tannophilus NRRL Y-2460</name>
    <dbReference type="NCBI Taxonomy" id="669874"/>
    <lineage>
        <taxon>Eukaryota</taxon>
        <taxon>Fungi</taxon>
        <taxon>Dikarya</taxon>
        <taxon>Ascomycota</taxon>
        <taxon>Saccharomycotina</taxon>
        <taxon>Pichiomycetes</taxon>
        <taxon>Pachysolenaceae</taxon>
        <taxon>Pachysolen</taxon>
    </lineage>
</organism>
<evidence type="ECO:0000313" key="2">
    <source>
        <dbReference type="Proteomes" id="UP000094236"/>
    </source>
</evidence>
<dbReference type="InterPro" id="IPR050600">
    <property type="entry name" value="SETD3_SETD6_MTase"/>
</dbReference>
<sequence>MTNGEDLNLLVEWANANGSQINPAIEFKYTEEKGIAAVLCEKKLDTSIPNISVPISIAITPKKAYEFFFNDNNKKYSNPITKLYLCHERWLDNKSFWFQYIHHLPQLHEIGSPLTWNNLEKKYLNGTNLGFSLNEKFKQIVEEWYEAINSIPIEKRSDTFEEDSKFYQIYQNLKDGNKDALINWIDNNYNYKNWTGFPMYLWSYLNFTSRSFPYHLVDSKADHNLSMLIPIIDLLNHDPSAYVSWLIVPDGKDNCPYFKLTNNQSSLLHQGDELFNNYGSKGNEELLLGYGFTIESNKADSLALRIKLPLETLPAIQKFGIKLPHLDDYTFSVLDSKKSTNANETKNFDDYKDGLLYYCNESNLIPKNLLSLFAFLVKNDSETNMTLRMKLEGLNKLRRAVEQKYNILKTSNENLSLTSIGEVKGNIKNAVIYRDGQKSLLLKIISEIKSKEKEYFGYYKSNLIDLKKIFKKDIAFKQSLMLSFGIMSIDDVYSSNFQDQVFLLWLIRCFNRNHYDTNNVEFLPIWIQQLFDQFSSAITISEQDIKDYKELYDFLLPNLIDRIPEIYAKGKWTIKELIISGKLLATISYNRESAKEEIILVEPIHVFD</sequence>
<dbReference type="STRING" id="669874.A0A1E4TWV7"/>
<dbReference type="AlphaFoldDB" id="A0A1E4TWV7"/>
<proteinExistence type="predicted"/>
<dbReference type="SUPFAM" id="SSF82199">
    <property type="entry name" value="SET domain"/>
    <property type="match status" value="1"/>
</dbReference>
<dbReference type="PANTHER" id="PTHR13271">
    <property type="entry name" value="UNCHARACTERIZED PUTATIVE METHYLTRANSFERASE"/>
    <property type="match status" value="1"/>
</dbReference>
<dbReference type="GO" id="GO:0016279">
    <property type="term" value="F:protein-lysine N-methyltransferase activity"/>
    <property type="evidence" value="ECO:0007669"/>
    <property type="project" value="TreeGrafter"/>
</dbReference>
<evidence type="ECO:0000313" key="1">
    <source>
        <dbReference type="EMBL" id="ODV96245.1"/>
    </source>
</evidence>
<dbReference type="Proteomes" id="UP000094236">
    <property type="component" value="Unassembled WGS sequence"/>
</dbReference>
<gene>
    <name evidence="1" type="ORF">PACTADRAFT_67559</name>
</gene>
<accession>A0A1E4TWV7</accession>
<protein>
    <submittedName>
        <fullName evidence="1">Uncharacterized protein</fullName>
    </submittedName>
</protein>
<dbReference type="OrthoDB" id="42889at2759"/>